<dbReference type="EMBL" id="MU032352">
    <property type="protein sequence ID" value="KAF3760855.1"/>
    <property type="molecule type" value="Genomic_DNA"/>
</dbReference>
<organism evidence="2 3">
    <name type="scientific">Cryphonectria parasitica (strain ATCC 38755 / EP155)</name>
    <dbReference type="NCBI Taxonomy" id="660469"/>
    <lineage>
        <taxon>Eukaryota</taxon>
        <taxon>Fungi</taxon>
        <taxon>Dikarya</taxon>
        <taxon>Ascomycota</taxon>
        <taxon>Pezizomycotina</taxon>
        <taxon>Sordariomycetes</taxon>
        <taxon>Sordariomycetidae</taxon>
        <taxon>Diaporthales</taxon>
        <taxon>Cryphonectriaceae</taxon>
        <taxon>Cryphonectria-Endothia species complex</taxon>
        <taxon>Cryphonectria</taxon>
    </lineage>
</organism>
<evidence type="ECO:0000313" key="3">
    <source>
        <dbReference type="Proteomes" id="UP000803844"/>
    </source>
</evidence>
<feature type="compositionally biased region" description="Basic and acidic residues" evidence="1">
    <location>
        <begin position="145"/>
        <end position="157"/>
    </location>
</feature>
<feature type="compositionally biased region" description="Polar residues" evidence="1">
    <location>
        <begin position="47"/>
        <end position="62"/>
    </location>
</feature>
<evidence type="ECO:0000256" key="1">
    <source>
        <dbReference type="SAM" id="MobiDB-lite"/>
    </source>
</evidence>
<comment type="caution">
    <text evidence="2">The sequence shown here is derived from an EMBL/GenBank/DDBJ whole genome shotgun (WGS) entry which is preliminary data.</text>
</comment>
<dbReference type="RefSeq" id="XP_040771834.1">
    <property type="nucleotide sequence ID" value="XM_040923878.1"/>
</dbReference>
<accession>A0A9P4XU81</accession>
<name>A0A9P4XU81_CRYP1</name>
<sequence>MVGHNTSEGTKVTLGEHAPVVQEGAGAVAPDSLAAESVREGGEFASNKRNTISTEAASNLASSKPHEAPGSLEASSEQGQAAPSYVDIQRTRDSSGPHGANITQDPGMTGRPAKFNVEVGGKEDPGREAVHSMLLKQTKGAPGTGEREVGERGKEDEQPYGVLGRETSA</sequence>
<feature type="region of interest" description="Disordered" evidence="1">
    <location>
        <begin position="1"/>
        <end position="169"/>
    </location>
</feature>
<keyword evidence="3" id="KW-1185">Reference proteome</keyword>
<dbReference type="OrthoDB" id="5383057at2759"/>
<evidence type="ECO:0000313" key="2">
    <source>
        <dbReference type="EMBL" id="KAF3760855.1"/>
    </source>
</evidence>
<proteinExistence type="predicted"/>
<gene>
    <name evidence="2" type="ORF">M406DRAFT_358371</name>
</gene>
<reference evidence="2" key="1">
    <citation type="journal article" date="2020" name="Phytopathology">
        <title>Genome sequence of the chestnut blight fungus Cryphonectria parasitica EP155: A fundamental resource for an archetypical invasive plant pathogen.</title>
        <authorList>
            <person name="Crouch J.A."/>
            <person name="Dawe A."/>
            <person name="Aerts A."/>
            <person name="Barry K."/>
            <person name="Churchill A.C.L."/>
            <person name="Grimwood J."/>
            <person name="Hillman B."/>
            <person name="Milgroom M.G."/>
            <person name="Pangilinan J."/>
            <person name="Smith M."/>
            <person name="Salamov A."/>
            <person name="Schmutz J."/>
            <person name="Yadav J."/>
            <person name="Grigoriev I.V."/>
            <person name="Nuss D."/>
        </authorList>
    </citation>
    <scope>NUCLEOTIDE SEQUENCE</scope>
    <source>
        <strain evidence="2">EP155</strain>
    </source>
</reference>
<feature type="compositionally biased region" description="Basic and acidic residues" evidence="1">
    <location>
        <begin position="120"/>
        <end position="130"/>
    </location>
</feature>
<feature type="compositionally biased region" description="Polar residues" evidence="1">
    <location>
        <begin position="1"/>
        <end position="10"/>
    </location>
</feature>
<dbReference type="Proteomes" id="UP000803844">
    <property type="component" value="Unassembled WGS sequence"/>
</dbReference>
<dbReference type="AlphaFoldDB" id="A0A9P4XU81"/>
<protein>
    <submittedName>
        <fullName evidence="2">Uncharacterized protein</fullName>
    </submittedName>
</protein>
<dbReference type="GeneID" id="63841007"/>